<proteinExistence type="predicted"/>
<protein>
    <submittedName>
        <fullName evidence="1">Uncharacterized protein</fullName>
    </submittedName>
</protein>
<dbReference type="EMBL" id="LAZR01014091">
    <property type="protein sequence ID" value="KKM19010.1"/>
    <property type="molecule type" value="Genomic_DNA"/>
</dbReference>
<gene>
    <name evidence="1" type="ORF">LCGC14_1660020</name>
</gene>
<organism evidence="1">
    <name type="scientific">marine sediment metagenome</name>
    <dbReference type="NCBI Taxonomy" id="412755"/>
    <lineage>
        <taxon>unclassified sequences</taxon>
        <taxon>metagenomes</taxon>
        <taxon>ecological metagenomes</taxon>
    </lineage>
</organism>
<evidence type="ECO:0000313" key="1">
    <source>
        <dbReference type="EMBL" id="KKM19010.1"/>
    </source>
</evidence>
<accession>A0A0F9KUM6</accession>
<reference evidence="1" key="1">
    <citation type="journal article" date="2015" name="Nature">
        <title>Complex archaea that bridge the gap between prokaryotes and eukaryotes.</title>
        <authorList>
            <person name="Spang A."/>
            <person name="Saw J.H."/>
            <person name="Jorgensen S.L."/>
            <person name="Zaremba-Niedzwiedzka K."/>
            <person name="Martijn J."/>
            <person name="Lind A.E."/>
            <person name="van Eijk R."/>
            <person name="Schleper C."/>
            <person name="Guy L."/>
            <person name="Ettema T.J."/>
        </authorList>
    </citation>
    <scope>NUCLEOTIDE SEQUENCE</scope>
</reference>
<comment type="caution">
    <text evidence="1">The sequence shown here is derived from an EMBL/GenBank/DDBJ whole genome shotgun (WGS) entry which is preliminary data.</text>
</comment>
<name>A0A0F9KUM6_9ZZZZ</name>
<dbReference type="AlphaFoldDB" id="A0A0F9KUM6"/>
<sequence>MKPIQKAIKKAKMSIRKKEQIEHDQEQFEMCIDEKVCPKCADLLHVKSGHLKGDDYRCCGPKCIFTHYREPNIIAAEG</sequence>